<dbReference type="AlphaFoldDB" id="A0A5J5C4A3"/>
<accession>A0A5J5C4A3</accession>
<dbReference type="EMBL" id="CM018031">
    <property type="protein sequence ID" value="KAA8550108.1"/>
    <property type="molecule type" value="Genomic_DNA"/>
</dbReference>
<reference evidence="1 2" key="1">
    <citation type="submission" date="2019-09" db="EMBL/GenBank/DDBJ databases">
        <title>A chromosome-level genome assembly of the Chinese tupelo Nyssa sinensis.</title>
        <authorList>
            <person name="Yang X."/>
            <person name="Kang M."/>
            <person name="Yang Y."/>
            <person name="Xiong H."/>
            <person name="Wang M."/>
            <person name="Zhang Z."/>
            <person name="Wang Z."/>
            <person name="Wu H."/>
            <person name="Ma T."/>
            <person name="Liu J."/>
            <person name="Xi Z."/>
        </authorList>
    </citation>
    <scope>NUCLEOTIDE SEQUENCE [LARGE SCALE GENOMIC DNA]</scope>
    <source>
        <strain evidence="1">J267</strain>
        <tissue evidence="1">Leaf</tissue>
    </source>
</reference>
<evidence type="ECO:0000313" key="1">
    <source>
        <dbReference type="EMBL" id="KAA8550108.1"/>
    </source>
</evidence>
<name>A0A5J5C4A3_9ASTE</name>
<organism evidence="1 2">
    <name type="scientific">Nyssa sinensis</name>
    <dbReference type="NCBI Taxonomy" id="561372"/>
    <lineage>
        <taxon>Eukaryota</taxon>
        <taxon>Viridiplantae</taxon>
        <taxon>Streptophyta</taxon>
        <taxon>Embryophyta</taxon>
        <taxon>Tracheophyta</taxon>
        <taxon>Spermatophyta</taxon>
        <taxon>Magnoliopsida</taxon>
        <taxon>eudicotyledons</taxon>
        <taxon>Gunneridae</taxon>
        <taxon>Pentapetalae</taxon>
        <taxon>asterids</taxon>
        <taxon>Cornales</taxon>
        <taxon>Nyssaceae</taxon>
        <taxon>Nyssa</taxon>
    </lineage>
</organism>
<evidence type="ECO:0000313" key="2">
    <source>
        <dbReference type="Proteomes" id="UP000325577"/>
    </source>
</evidence>
<keyword evidence="2" id="KW-1185">Reference proteome</keyword>
<sequence length="79" mass="9113">MKMSVVAMKCLQSRIEHINENMRNDVQTQVQEQLAQTLASMEASMQKQMEYSMQRQIYEVPVQHTTDRANASILTSLIP</sequence>
<gene>
    <name evidence="1" type="ORF">F0562_001792</name>
</gene>
<dbReference type="Proteomes" id="UP000325577">
    <property type="component" value="Linkage Group LG0"/>
</dbReference>
<protein>
    <submittedName>
        <fullName evidence="1">Uncharacterized protein</fullName>
    </submittedName>
</protein>
<proteinExistence type="predicted"/>